<evidence type="ECO:0000313" key="6">
    <source>
        <dbReference type="EMBL" id="TYB31419.1"/>
    </source>
</evidence>
<organism evidence="6 7">
    <name type="scientific">Candidatus Mcinerneyibacterium aminivorans</name>
    <dbReference type="NCBI Taxonomy" id="2703815"/>
    <lineage>
        <taxon>Bacteria</taxon>
        <taxon>Candidatus Macinerneyibacteriota</taxon>
        <taxon>Candidatus Mcinerneyibacteria</taxon>
        <taxon>Candidatus Mcinerneyibacteriales</taxon>
        <taxon>Candidatus Mcinerneyibacteriaceae</taxon>
        <taxon>Candidatus Mcinerneyibacterium</taxon>
    </lineage>
</organism>
<accession>A0A5D0MLH4</accession>
<name>A0A5D0MLH4_9BACT</name>
<keyword evidence="4 5" id="KW-0472">Membrane</keyword>
<reference evidence="6" key="1">
    <citation type="submission" date="2019-08" db="EMBL/GenBank/DDBJ databases">
        <title>Genomic characterization of a novel candidate phylum (ARYD3) from a high temperature, high salinity tertiary oil reservoir in north central Oklahoma, USA.</title>
        <authorList>
            <person name="Youssef N.H."/>
            <person name="Yadav A."/>
            <person name="Elshahed M.S."/>
        </authorList>
    </citation>
    <scope>NUCLEOTIDE SEQUENCE [LARGE SCALE GENOMIC DNA]</scope>
    <source>
        <strain evidence="6">ARYD3</strain>
    </source>
</reference>
<proteinExistence type="predicted"/>
<feature type="transmembrane region" description="Helical" evidence="5">
    <location>
        <begin position="171"/>
        <end position="189"/>
    </location>
</feature>
<comment type="caution">
    <text evidence="6">The sequence shown here is derived from an EMBL/GenBank/DDBJ whole genome shotgun (WGS) entry which is preliminary data.</text>
</comment>
<dbReference type="Pfam" id="PF00146">
    <property type="entry name" value="NADHdh"/>
    <property type="match status" value="1"/>
</dbReference>
<evidence type="ECO:0000313" key="7">
    <source>
        <dbReference type="Proteomes" id="UP000324143"/>
    </source>
</evidence>
<evidence type="ECO:0000256" key="2">
    <source>
        <dbReference type="ARBA" id="ARBA00022692"/>
    </source>
</evidence>
<keyword evidence="3 5" id="KW-1133">Transmembrane helix</keyword>
<dbReference type="EMBL" id="VSIX01000033">
    <property type="protein sequence ID" value="TYB31419.1"/>
    <property type="molecule type" value="Genomic_DNA"/>
</dbReference>
<dbReference type="AlphaFoldDB" id="A0A5D0MLH4"/>
<evidence type="ECO:0000256" key="3">
    <source>
        <dbReference type="ARBA" id="ARBA00022989"/>
    </source>
</evidence>
<protein>
    <submittedName>
        <fullName evidence="6">NADH-quinone oxidoreductase subunit H</fullName>
    </submittedName>
</protein>
<feature type="transmembrane region" description="Helical" evidence="5">
    <location>
        <begin position="63"/>
        <end position="85"/>
    </location>
</feature>
<evidence type="ECO:0000256" key="4">
    <source>
        <dbReference type="ARBA" id="ARBA00023136"/>
    </source>
</evidence>
<dbReference type="InterPro" id="IPR001694">
    <property type="entry name" value="NADH_UbQ_OxRdtase_su1/FPO"/>
</dbReference>
<dbReference type="PANTHER" id="PTHR43359:SF1">
    <property type="entry name" value="FORMATE HYDROGENLYASE SUBUNIT 4-RELATED"/>
    <property type="match status" value="1"/>
</dbReference>
<sequence length="299" mass="32973">MILNIIFRGLILIFGAFLFQVALSGFSRKVVARIQKRYGPVFWQNFRDIFKFLFKETSISHGFIFDFGVLMAFGGTMATLIFLPYGSFEVIPGQTNFIVVIYLLAIGLLGMAMSAVGSANPNASIGISRALTQMLGYELPFLIVVLVMMYINKTSSIGGLVQSQIQNGWNLWSMPIGAGVSFVSVMGMLGKKPFDSPIAPAEIASGPLVEYSGKYLGILMLQHDFATVIEVGLFVNLFLGGGSNILIFAIKYIVVYILMVIISSFLPRFKVEESVKFFWKWGLSLAFLQAVISLGIYLI</sequence>
<feature type="transmembrane region" description="Helical" evidence="5">
    <location>
        <begin position="278"/>
        <end position="298"/>
    </location>
</feature>
<feature type="transmembrane region" description="Helical" evidence="5">
    <location>
        <begin position="245"/>
        <end position="266"/>
    </location>
</feature>
<evidence type="ECO:0000256" key="1">
    <source>
        <dbReference type="ARBA" id="ARBA00004141"/>
    </source>
</evidence>
<feature type="transmembrane region" description="Helical" evidence="5">
    <location>
        <begin position="97"/>
        <end position="119"/>
    </location>
</feature>
<feature type="transmembrane region" description="Helical" evidence="5">
    <location>
        <begin position="131"/>
        <end position="151"/>
    </location>
</feature>
<keyword evidence="7" id="KW-1185">Reference proteome</keyword>
<comment type="subcellular location">
    <subcellularLocation>
        <location evidence="1">Membrane</location>
        <topology evidence="1">Multi-pass membrane protein</topology>
    </subcellularLocation>
</comment>
<dbReference type="InterPro" id="IPR052561">
    <property type="entry name" value="ComplexI_Subunit1"/>
</dbReference>
<feature type="transmembrane region" description="Helical" evidence="5">
    <location>
        <begin position="6"/>
        <end position="27"/>
    </location>
</feature>
<keyword evidence="2 5" id="KW-0812">Transmembrane</keyword>
<gene>
    <name evidence="6" type="ORF">FXF47_03645</name>
</gene>
<dbReference type="Proteomes" id="UP000324143">
    <property type="component" value="Unassembled WGS sequence"/>
</dbReference>
<dbReference type="PANTHER" id="PTHR43359">
    <property type="entry name" value="FORMATE HYDROGENLYASE SUBUNIT 4"/>
    <property type="match status" value="1"/>
</dbReference>
<dbReference type="GO" id="GO:0005886">
    <property type="term" value="C:plasma membrane"/>
    <property type="evidence" value="ECO:0007669"/>
    <property type="project" value="TreeGrafter"/>
</dbReference>
<feature type="transmembrane region" description="Helical" evidence="5">
    <location>
        <begin position="215"/>
        <end position="239"/>
    </location>
</feature>
<evidence type="ECO:0000256" key="5">
    <source>
        <dbReference type="SAM" id="Phobius"/>
    </source>
</evidence>